<dbReference type="Proteomes" id="UP000447873">
    <property type="component" value="Unassembled WGS sequence"/>
</dbReference>
<dbReference type="AlphaFoldDB" id="A0A8H3VLF5"/>
<protein>
    <submittedName>
        <fullName evidence="1">Uncharacterized protein</fullName>
    </submittedName>
</protein>
<sequence>MEDRGQEQLRKKGNTHRALYGKMLTVICPDLLMEAQGGKVTSHSATAFGVAVPPQPQIDSKTQPLGRQADKLHPLLREALEVRANPQLLFPVQHRAPDQEQDQGCRPRSLCLLPQIPPTRVSLRQLCDKRQSVRIHLIEPISELQRQDPIMRLLLKAIHSTPVQMIRDESSAGSLVALLAVTATVKTTPTQFTPDHISGCMI</sequence>
<gene>
    <name evidence="1" type="ORF">EG328_003300</name>
</gene>
<name>A0A8H3VLF5_VENIN</name>
<organism evidence="1 2">
    <name type="scientific">Venturia inaequalis</name>
    <name type="common">Apple scab fungus</name>
    <dbReference type="NCBI Taxonomy" id="5025"/>
    <lineage>
        <taxon>Eukaryota</taxon>
        <taxon>Fungi</taxon>
        <taxon>Dikarya</taxon>
        <taxon>Ascomycota</taxon>
        <taxon>Pezizomycotina</taxon>
        <taxon>Dothideomycetes</taxon>
        <taxon>Pleosporomycetidae</taxon>
        <taxon>Venturiales</taxon>
        <taxon>Venturiaceae</taxon>
        <taxon>Venturia</taxon>
    </lineage>
</organism>
<evidence type="ECO:0000313" key="1">
    <source>
        <dbReference type="EMBL" id="KAE9988984.1"/>
    </source>
</evidence>
<comment type="caution">
    <text evidence="1">The sequence shown here is derived from an EMBL/GenBank/DDBJ whole genome shotgun (WGS) entry which is preliminary data.</text>
</comment>
<accession>A0A8H3VLF5</accession>
<evidence type="ECO:0000313" key="2">
    <source>
        <dbReference type="Proteomes" id="UP000447873"/>
    </source>
</evidence>
<proteinExistence type="predicted"/>
<reference evidence="1 2" key="1">
    <citation type="submission" date="2018-12" db="EMBL/GenBank/DDBJ databases">
        <title>Venturia inaequalis Genome Resource.</title>
        <authorList>
            <person name="Lichtner F.J."/>
        </authorList>
    </citation>
    <scope>NUCLEOTIDE SEQUENCE [LARGE SCALE GENOMIC DNA]</scope>
    <source>
        <strain evidence="1 2">120213</strain>
    </source>
</reference>
<dbReference type="EMBL" id="WNWS01000002">
    <property type="protein sequence ID" value="KAE9988984.1"/>
    <property type="molecule type" value="Genomic_DNA"/>
</dbReference>